<evidence type="ECO:0000313" key="2">
    <source>
        <dbReference type="EMBL" id="RHH33334.1"/>
    </source>
</evidence>
<name>A0A414WG76_BACUN</name>
<dbReference type="RefSeq" id="WP_016273599.1">
    <property type="nucleotide sequence ID" value="NZ_CAXSNS010000006.1"/>
</dbReference>
<dbReference type="EMBL" id="QRJL01000002">
    <property type="protein sequence ID" value="RHH33334.1"/>
    <property type="molecule type" value="Genomic_DNA"/>
</dbReference>
<proteinExistence type="predicted"/>
<organism evidence="2 3">
    <name type="scientific">Bacteroides uniformis</name>
    <dbReference type="NCBI Taxonomy" id="820"/>
    <lineage>
        <taxon>Bacteria</taxon>
        <taxon>Pseudomonadati</taxon>
        <taxon>Bacteroidota</taxon>
        <taxon>Bacteroidia</taxon>
        <taxon>Bacteroidales</taxon>
        <taxon>Bacteroidaceae</taxon>
        <taxon>Bacteroides</taxon>
    </lineage>
</organism>
<dbReference type="EMBL" id="WCTJ01000010">
    <property type="protein sequence ID" value="KAB4255692.1"/>
    <property type="molecule type" value="Genomic_DNA"/>
</dbReference>
<reference evidence="2 3" key="1">
    <citation type="submission" date="2018-08" db="EMBL/GenBank/DDBJ databases">
        <title>A genome reference for cultivated species of the human gut microbiota.</title>
        <authorList>
            <person name="Zou Y."/>
            <person name="Xue W."/>
            <person name="Luo G."/>
        </authorList>
    </citation>
    <scope>NUCLEOTIDE SEQUENCE [LARGE SCALE GENOMIC DNA]</scope>
    <source>
        <strain evidence="2 3">AM18-14LB</strain>
    </source>
</reference>
<protein>
    <submittedName>
        <fullName evidence="2">Uncharacterized protein</fullName>
    </submittedName>
</protein>
<sequence>MEQIIDIVGKYPVRNQTVIYMTLHYAVVELPILVLRDFLPFDNDLYNLVEILRIKGSDEQITPVVELLGKDFKLLLKSFMGTVTDFDSHGTSCLDEETMLSFSILSVCDVGKHSSRISYDENRGHQCFAR</sequence>
<evidence type="ECO:0000313" key="4">
    <source>
        <dbReference type="Proteomes" id="UP000487989"/>
    </source>
</evidence>
<dbReference type="Proteomes" id="UP000283766">
    <property type="component" value="Unassembled WGS sequence"/>
</dbReference>
<dbReference type="AlphaFoldDB" id="A0A414WG76"/>
<evidence type="ECO:0000313" key="1">
    <source>
        <dbReference type="EMBL" id="KAB4255692.1"/>
    </source>
</evidence>
<accession>A0A414WG76</accession>
<evidence type="ECO:0000313" key="3">
    <source>
        <dbReference type="Proteomes" id="UP000283766"/>
    </source>
</evidence>
<dbReference type="Proteomes" id="UP000487989">
    <property type="component" value="Unassembled WGS sequence"/>
</dbReference>
<gene>
    <name evidence="2" type="ORF">DW216_03915</name>
    <name evidence="1" type="ORF">GAP48_07990</name>
</gene>
<reference evidence="1 4" key="2">
    <citation type="journal article" date="2019" name="Nat. Med.">
        <title>A library of human gut bacterial isolates paired with longitudinal multiomics data enables mechanistic microbiome research.</title>
        <authorList>
            <person name="Poyet M."/>
            <person name="Groussin M."/>
            <person name="Gibbons S.M."/>
            <person name="Avila-Pacheco J."/>
            <person name="Jiang X."/>
            <person name="Kearney S.M."/>
            <person name="Perrotta A.R."/>
            <person name="Berdy B."/>
            <person name="Zhao S."/>
            <person name="Lieberman T.D."/>
            <person name="Swanson P.K."/>
            <person name="Smith M."/>
            <person name="Roesemann S."/>
            <person name="Alexander J.E."/>
            <person name="Rich S.A."/>
            <person name="Livny J."/>
            <person name="Vlamakis H."/>
            <person name="Clish C."/>
            <person name="Bullock K."/>
            <person name="Deik A."/>
            <person name="Scott J."/>
            <person name="Pierce K.A."/>
            <person name="Xavier R.J."/>
            <person name="Alm E.J."/>
        </authorList>
    </citation>
    <scope>NUCLEOTIDE SEQUENCE [LARGE SCALE GENOMIC DNA]</scope>
    <source>
        <strain evidence="1 4">BIOML-A3</strain>
    </source>
</reference>
<comment type="caution">
    <text evidence="2">The sequence shown here is derived from an EMBL/GenBank/DDBJ whole genome shotgun (WGS) entry which is preliminary data.</text>
</comment>